<evidence type="ECO:0000313" key="2">
    <source>
        <dbReference type="Proteomes" id="UP000193588"/>
    </source>
</evidence>
<dbReference type="AlphaFoldDB" id="A0A0N9YT22"/>
<evidence type="ECO:0000313" key="1">
    <source>
        <dbReference type="EMBL" id="OSP89955.1"/>
    </source>
</evidence>
<proteinExistence type="predicted"/>
<name>A0A0N9YT22_9LACO</name>
<dbReference type="RefSeq" id="WP_060655187.1">
    <property type="nucleotide sequence ID" value="NZ_CP012873.1"/>
</dbReference>
<gene>
    <name evidence="1" type="ORF">B9D04_05385</name>
</gene>
<protein>
    <submittedName>
        <fullName evidence="1">Uncharacterized protein</fullName>
    </submittedName>
</protein>
<dbReference type="EMBL" id="NDXJ01000005">
    <property type="protein sequence ID" value="OSP89955.1"/>
    <property type="molecule type" value="Genomic_DNA"/>
</dbReference>
<comment type="caution">
    <text evidence="1">The sequence shown here is derived from an EMBL/GenBank/DDBJ whole genome shotgun (WGS) entry which is preliminary data.</text>
</comment>
<sequence>MNNQMTLAGLLRHLFKNLWWIIVLAIIGAGGMFFAAKHSAPASGTYSASRAMYIGHANYVKMQDPKSALSADKDLVRTYLSFSYDRTIVNETTRLMRVAGFEKVDNAAVVKYAKLQQVPGTLTVRARVLMPNEKEAIALANSYAQAFATKAPKLVPGMPAPRLMVAIQGAAKADDSEPISPKKAAIFGAGAGLGIGIILALFTGIIANLRPSKRQ</sequence>
<dbReference type="KEGG" id="wcb:AO080_09165"/>
<organism evidence="1 2">
    <name type="scientific">Weissella cibaria</name>
    <dbReference type="NCBI Taxonomy" id="137591"/>
    <lineage>
        <taxon>Bacteria</taxon>
        <taxon>Bacillati</taxon>
        <taxon>Bacillota</taxon>
        <taxon>Bacilli</taxon>
        <taxon>Lactobacillales</taxon>
        <taxon>Lactobacillaceae</taxon>
        <taxon>Weissella</taxon>
    </lineage>
</organism>
<reference evidence="1 2" key="1">
    <citation type="submission" date="2017-04" db="EMBL/GenBank/DDBJ databases">
        <title>The genome sequence of Weissella cibaria isolated from wild Drosophila.</title>
        <authorList>
            <person name="Ricks N.J."/>
            <person name="Carroll C."/>
            <person name="Walters A."/>
            <person name="Newell P.D."/>
            <person name="Chaston J.M."/>
        </authorList>
    </citation>
    <scope>NUCLEOTIDE SEQUENCE [LARGE SCALE GENOMIC DNA]</scope>
    <source>
        <strain evidence="1 2">DmW_103</strain>
    </source>
</reference>
<dbReference type="Proteomes" id="UP000193588">
    <property type="component" value="Unassembled WGS sequence"/>
</dbReference>
<dbReference type="OrthoDB" id="9895159at2"/>
<accession>A0A0N9YT22</accession>